<dbReference type="RefSeq" id="WP_046522851.1">
    <property type="nucleotide sequence ID" value="NZ_LAYY01000005.1"/>
</dbReference>
<proteinExistence type="predicted"/>
<dbReference type="Pfam" id="PF00294">
    <property type="entry name" value="PfkB"/>
    <property type="match status" value="1"/>
</dbReference>
<evidence type="ECO:0000313" key="4">
    <source>
        <dbReference type="EMBL" id="KKK38917.1"/>
    </source>
</evidence>
<feature type="domain" description="Carbohydrate kinase PfkB" evidence="3">
    <location>
        <begin position="20"/>
        <end position="302"/>
    </location>
</feature>
<dbReference type="Proteomes" id="UP000034166">
    <property type="component" value="Unassembled WGS sequence"/>
</dbReference>
<protein>
    <recommendedName>
        <fullName evidence="3">Carbohydrate kinase PfkB domain-containing protein</fullName>
    </recommendedName>
</protein>
<sequence length="318" mass="35326">MKKEIDLIASGYPSVDYIIRLNETPKIGRTSIIQNREHTDSFFGGCNVNIAYLCSVMDHKALLSMRVGADFESSGFKGFLESGGLDTSNLQVIEEEVTSTSKLILNEDGNHITLFYPGAMDEKFPVDIDEELIQKSRLGVITVGEPKYNLRFADLCIKHQVPLVFGMKCDFQAFTPGNLLKMMHHSELIFMNEGEKAALEESLPIQRIEDFLDNGITKHIIVTLGSDGSRIISKQDGVIAVERIPVAKPQVIADTTGVGDAYIAGFLHGYLEGKTVRQCGLSGAIMSSFIIEKQGCLSNIPTKEAFYQRYRENFQEDL</sequence>
<dbReference type="InterPro" id="IPR029056">
    <property type="entry name" value="Ribokinase-like"/>
</dbReference>
<dbReference type="GO" id="GO:0016301">
    <property type="term" value="F:kinase activity"/>
    <property type="evidence" value="ECO:0007669"/>
    <property type="project" value="UniProtKB-KW"/>
</dbReference>
<dbReference type="InterPro" id="IPR002139">
    <property type="entry name" value="Ribo/fructo_kinase"/>
</dbReference>
<dbReference type="PANTHER" id="PTHR10584">
    <property type="entry name" value="SUGAR KINASE"/>
    <property type="match status" value="1"/>
</dbReference>
<evidence type="ECO:0000256" key="1">
    <source>
        <dbReference type="ARBA" id="ARBA00022679"/>
    </source>
</evidence>
<name>A0A0M2T107_9BACI</name>
<evidence type="ECO:0000259" key="3">
    <source>
        <dbReference type="Pfam" id="PF00294"/>
    </source>
</evidence>
<dbReference type="GO" id="GO:0006796">
    <property type="term" value="P:phosphate-containing compound metabolic process"/>
    <property type="evidence" value="ECO:0007669"/>
    <property type="project" value="UniProtKB-ARBA"/>
</dbReference>
<accession>A0A0M2T107</accession>
<dbReference type="OrthoDB" id="9775849at2"/>
<dbReference type="EMBL" id="LAYY01000005">
    <property type="protein sequence ID" value="KKK38917.1"/>
    <property type="molecule type" value="Genomic_DNA"/>
</dbReference>
<comment type="caution">
    <text evidence="4">The sequence shown here is derived from an EMBL/GenBank/DDBJ whole genome shotgun (WGS) entry which is preliminary data.</text>
</comment>
<keyword evidence="5" id="KW-1185">Reference proteome</keyword>
<evidence type="ECO:0000313" key="5">
    <source>
        <dbReference type="Proteomes" id="UP000034166"/>
    </source>
</evidence>
<dbReference type="InterPro" id="IPR011611">
    <property type="entry name" value="PfkB_dom"/>
</dbReference>
<dbReference type="Gene3D" id="3.40.1190.20">
    <property type="match status" value="1"/>
</dbReference>
<gene>
    <name evidence="4" type="ORF">WQ57_06090</name>
</gene>
<reference evidence="4 5" key="1">
    <citation type="submission" date="2015-04" db="EMBL/GenBank/DDBJ databases">
        <title>Taxonomic description and genome sequence of Bacillus campisalis sp. nov., a novel member of the genus Bacillus isolated from solar saltern.</title>
        <authorList>
            <person name="Mathan Kumar R."/>
            <person name="Kaur G."/>
            <person name="Kumar A."/>
            <person name="Singh N.K."/>
            <person name="Kaur N."/>
            <person name="Kumar N."/>
            <person name="Mayilraj S."/>
        </authorList>
    </citation>
    <scope>NUCLEOTIDE SEQUENCE [LARGE SCALE GENOMIC DNA]</scope>
    <source>
        <strain evidence="4 5">SA2-6</strain>
    </source>
</reference>
<organism evidence="4 5">
    <name type="scientific">Mesobacillus campisalis</name>
    <dbReference type="NCBI Taxonomy" id="1408103"/>
    <lineage>
        <taxon>Bacteria</taxon>
        <taxon>Bacillati</taxon>
        <taxon>Bacillota</taxon>
        <taxon>Bacilli</taxon>
        <taxon>Bacillales</taxon>
        <taxon>Bacillaceae</taxon>
        <taxon>Mesobacillus</taxon>
    </lineage>
</organism>
<dbReference type="PANTHER" id="PTHR10584:SF166">
    <property type="entry name" value="RIBOKINASE"/>
    <property type="match status" value="1"/>
</dbReference>
<dbReference type="AlphaFoldDB" id="A0A0M2T107"/>
<dbReference type="PRINTS" id="PR00990">
    <property type="entry name" value="RIBOKINASE"/>
</dbReference>
<dbReference type="PATRIC" id="fig|1408103.3.peg.1372"/>
<evidence type="ECO:0000256" key="2">
    <source>
        <dbReference type="ARBA" id="ARBA00022777"/>
    </source>
</evidence>
<keyword evidence="1" id="KW-0808">Transferase</keyword>
<dbReference type="SUPFAM" id="SSF53613">
    <property type="entry name" value="Ribokinase-like"/>
    <property type="match status" value="1"/>
</dbReference>
<keyword evidence="2" id="KW-0418">Kinase</keyword>